<proteinExistence type="predicted"/>
<keyword evidence="1" id="KW-1133">Transmembrane helix</keyword>
<feature type="domain" description="DAGKc" evidence="2">
    <location>
        <begin position="129"/>
        <end position="256"/>
    </location>
</feature>
<keyword evidence="1" id="KW-0812">Transmembrane</keyword>
<evidence type="ECO:0000313" key="4">
    <source>
        <dbReference type="Proteomes" id="UP001589710"/>
    </source>
</evidence>
<evidence type="ECO:0000259" key="2">
    <source>
        <dbReference type="PROSITE" id="PS50146"/>
    </source>
</evidence>
<name>A0ABV5RBK4_9ACTN</name>
<reference evidence="3 4" key="1">
    <citation type="submission" date="2024-09" db="EMBL/GenBank/DDBJ databases">
        <authorList>
            <person name="Sun Q."/>
            <person name="Mori K."/>
        </authorList>
    </citation>
    <scope>NUCLEOTIDE SEQUENCE [LARGE SCALE GENOMIC DNA]</scope>
    <source>
        <strain evidence="3 4">JCM 3331</strain>
    </source>
</reference>
<feature type="transmembrane region" description="Helical" evidence="1">
    <location>
        <begin position="15"/>
        <end position="34"/>
    </location>
</feature>
<dbReference type="EC" id="2.7.1.-" evidence="3"/>
<evidence type="ECO:0000313" key="3">
    <source>
        <dbReference type="EMBL" id="MFB9574716.1"/>
    </source>
</evidence>
<feature type="transmembrane region" description="Helical" evidence="1">
    <location>
        <begin position="66"/>
        <end position="86"/>
    </location>
</feature>
<keyword evidence="3" id="KW-0808">Transferase</keyword>
<dbReference type="PROSITE" id="PS50146">
    <property type="entry name" value="DAGK"/>
    <property type="match status" value="1"/>
</dbReference>
<protein>
    <submittedName>
        <fullName evidence="3">Diacylglycerol/lipid kinase family protein</fullName>
        <ecNumber evidence="3">2.7.1.-</ecNumber>
    </submittedName>
</protein>
<keyword evidence="3" id="KW-0418">Kinase</keyword>
<dbReference type="GO" id="GO:0016301">
    <property type="term" value="F:kinase activity"/>
    <property type="evidence" value="ECO:0007669"/>
    <property type="project" value="UniProtKB-KW"/>
</dbReference>
<keyword evidence="1" id="KW-0472">Membrane</keyword>
<comment type="caution">
    <text evidence="3">The sequence shown here is derived from an EMBL/GenBank/DDBJ whole genome shotgun (WGS) entry which is preliminary data.</text>
</comment>
<gene>
    <name evidence="3" type="ORF">ACFFTL_21100</name>
</gene>
<dbReference type="Gene3D" id="3.40.50.10330">
    <property type="entry name" value="Probable inorganic polyphosphate/atp-NAD kinase, domain 1"/>
    <property type="match status" value="1"/>
</dbReference>
<dbReference type="EMBL" id="JBHMCG010000097">
    <property type="protein sequence ID" value="MFB9574716.1"/>
    <property type="molecule type" value="Genomic_DNA"/>
</dbReference>
<dbReference type="InterPro" id="IPR017438">
    <property type="entry name" value="ATP-NAD_kinase_N"/>
</dbReference>
<dbReference type="SUPFAM" id="SSF111331">
    <property type="entry name" value="NAD kinase/diacylglycerol kinase-like"/>
    <property type="match status" value="1"/>
</dbReference>
<dbReference type="InterPro" id="IPR016064">
    <property type="entry name" value="NAD/diacylglycerol_kinase_sf"/>
</dbReference>
<feature type="transmembrane region" description="Helical" evidence="1">
    <location>
        <begin position="40"/>
        <end position="61"/>
    </location>
</feature>
<sequence>MTPAAIAQGMSAQRWLARLSFVLAGLAVVILVVFAQLASLAMFAVALAAAVASVAAAYFFLSRRGIVRWLSLGVFVLVPIAVVVIFAVSGVLWVAIVSVGVWLLAGVTAHQALKGDRPDWRMPEYPAQPPARHPYLIMNPKSGGGKVEKFDLKRKAEALGAEVFVLDGATDVAAVARQAVANGADLLGVAGGDGTQALVAGIAAEHGLPFVVISAGTRNHFALDLGLNREDPTACLGALADGVELRVDLGLINGQPFVNNASFGAYAQVVESPAYRGDKIGTTLNLLPDLLQGHRGARLTAQVDGTQIEAPQALLVSNNPYRTDDIAGLGRRARLDGGVLGVIGVRVRTAGQAIDLLRGSSAEGVTELTTPQIEITADAAQIPVGVDGEAMTMSTPVTSTTWPGALRVQVPRGRPGIPEPEPPANWARLRRLASGRREAAEVMR</sequence>
<dbReference type="SMART" id="SM00046">
    <property type="entry name" value="DAGKc"/>
    <property type="match status" value="1"/>
</dbReference>
<evidence type="ECO:0000256" key="1">
    <source>
        <dbReference type="SAM" id="Phobius"/>
    </source>
</evidence>
<accession>A0ABV5RBK4</accession>
<dbReference type="RefSeq" id="WP_345518179.1">
    <property type="nucleotide sequence ID" value="NZ_BAAAXD010000045.1"/>
</dbReference>
<organism evidence="3 4">
    <name type="scientific">Streptomyces yanii</name>
    <dbReference type="NCBI Taxonomy" id="78510"/>
    <lineage>
        <taxon>Bacteria</taxon>
        <taxon>Bacillati</taxon>
        <taxon>Actinomycetota</taxon>
        <taxon>Actinomycetes</taxon>
        <taxon>Kitasatosporales</taxon>
        <taxon>Streptomycetaceae</taxon>
        <taxon>Streptomyces</taxon>
    </lineage>
</organism>
<dbReference type="Pfam" id="PF00781">
    <property type="entry name" value="DAGK_cat"/>
    <property type="match status" value="1"/>
</dbReference>
<keyword evidence="4" id="KW-1185">Reference proteome</keyword>
<dbReference type="Gene3D" id="2.60.200.40">
    <property type="match status" value="1"/>
</dbReference>
<dbReference type="Proteomes" id="UP001589710">
    <property type="component" value="Unassembled WGS sequence"/>
</dbReference>
<dbReference type="InterPro" id="IPR001206">
    <property type="entry name" value="Diacylglycerol_kinase_cat_dom"/>
</dbReference>